<dbReference type="Proteomes" id="UP001187315">
    <property type="component" value="Unassembled WGS sequence"/>
</dbReference>
<sequence length="89" mass="10131">MFRGISDRGGNTRANGRLETETAESEKPPSQHMASSKHKSEERERIRFEPQVPRFTPSCFRTEANKRKQGRELAAINIGWSEAIQKNSS</sequence>
<dbReference type="EMBL" id="JAVHJS010000010">
    <property type="protein sequence ID" value="KAK2846146.1"/>
    <property type="molecule type" value="Genomic_DNA"/>
</dbReference>
<evidence type="ECO:0000256" key="1">
    <source>
        <dbReference type="SAM" id="MobiDB-lite"/>
    </source>
</evidence>
<feature type="compositionally biased region" description="Basic and acidic residues" evidence="1">
    <location>
        <begin position="16"/>
        <end position="29"/>
    </location>
</feature>
<evidence type="ECO:0000313" key="3">
    <source>
        <dbReference type="Proteomes" id="UP001187315"/>
    </source>
</evidence>
<feature type="compositionally biased region" description="Basic and acidic residues" evidence="1">
    <location>
        <begin position="38"/>
        <end position="48"/>
    </location>
</feature>
<protein>
    <submittedName>
        <fullName evidence="2">Uncharacterized protein</fullName>
    </submittedName>
</protein>
<keyword evidence="3" id="KW-1185">Reference proteome</keyword>
<evidence type="ECO:0000313" key="2">
    <source>
        <dbReference type="EMBL" id="KAK2846146.1"/>
    </source>
</evidence>
<gene>
    <name evidence="2" type="ORF">Q7C36_011000</name>
</gene>
<comment type="caution">
    <text evidence="2">The sequence shown here is derived from an EMBL/GenBank/DDBJ whole genome shotgun (WGS) entry which is preliminary data.</text>
</comment>
<feature type="region of interest" description="Disordered" evidence="1">
    <location>
        <begin position="1"/>
        <end position="55"/>
    </location>
</feature>
<name>A0AA88MZB3_TACVA</name>
<accession>A0AA88MZB3</accession>
<proteinExistence type="predicted"/>
<reference evidence="2" key="1">
    <citation type="submission" date="2023-08" db="EMBL/GenBank/DDBJ databases">
        <title>Pelteobagrus vachellii genome.</title>
        <authorList>
            <person name="Liu H."/>
        </authorList>
    </citation>
    <scope>NUCLEOTIDE SEQUENCE</scope>
    <source>
        <strain evidence="2">PRFRI_2022a</strain>
        <tissue evidence="2">Muscle</tissue>
    </source>
</reference>
<dbReference type="AlphaFoldDB" id="A0AA88MZB3"/>
<organism evidence="2 3">
    <name type="scientific">Tachysurus vachellii</name>
    <name type="common">Darkbarbel catfish</name>
    <name type="synonym">Pelteobagrus vachellii</name>
    <dbReference type="NCBI Taxonomy" id="175792"/>
    <lineage>
        <taxon>Eukaryota</taxon>
        <taxon>Metazoa</taxon>
        <taxon>Chordata</taxon>
        <taxon>Craniata</taxon>
        <taxon>Vertebrata</taxon>
        <taxon>Euteleostomi</taxon>
        <taxon>Actinopterygii</taxon>
        <taxon>Neopterygii</taxon>
        <taxon>Teleostei</taxon>
        <taxon>Ostariophysi</taxon>
        <taxon>Siluriformes</taxon>
        <taxon>Bagridae</taxon>
        <taxon>Tachysurus</taxon>
    </lineage>
</organism>